<reference evidence="2" key="1">
    <citation type="journal article" date="2023" name="G3 (Bethesda)">
        <title>A reference genome for the long-term kleptoplast-retaining sea slug Elysia crispata morphotype clarki.</title>
        <authorList>
            <person name="Eastman K.E."/>
            <person name="Pendleton A.L."/>
            <person name="Shaikh M.A."/>
            <person name="Suttiyut T."/>
            <person name="Ogas R."/>
            <person name="Tomko P."/>
            <person name="Gavelis G."/>
            <person name="Widhalm J.R."/>
            <person name="Wisecaver J.H."/>
        </authorList>
    </citation>
    <scope>NUCLEOTIDE SEQUENCE</scope>
    <source>
        <strain evidence="2">ECLA1</strain>
    </source>
</reference>
<gene>
    <name evidence="2" type="ORF">RRG08_023991</name>
</gene>
<dbReference type="EMBL" id="JAWDGP010005834">
    <property type="protein sequence ID" value="KAK3751234.1"/>
    <property type="molecule type" value="Genomic_DNA"/>
</dbReference>
<name>A0AAE0YMC2_9GAST</name>
<sequence>MENERQSSKDIAKEKVEERTESPSPLFINKIPTVKYRTRLENILREIHTQSCSLEIRARTCDCLMGSYARLVTMLNETDPILTGSTCVSPLPSLASHVSGLLPLPSSDISDSLKFAALRRASNCGCNCVYLQKLMSMQPNASGLIAVSPDFSSRTNR</sequence>
<evidence type="ECO:0000256" key="1">
    <source>
        <dbReference type="SAM" id="MobiDB-lite"/>
    </source>
</evidence>
<dbReference type="Proteomes" id="UP001283361">
    <property type="component" value="Unassembled WGS sequence"/>
</dbReference>
<evidence type="ECO:0000313" key="2">
    <source>
        <dbReference type="EMBL" id="KAK3751234.1"/>
    </source>
</evidence>
<feature type="compositionally biased region" description="Basic and acidic residues" evidence="1">
    <location>
        <begin position="1"/>
        <end position="21"/>
    </location>
</feature>
<dbReference type="AlphaFoldDB" id="A0AAE0YMC2"/>
<comment type="caution">
    <text evidence="2">The sequence shown here is derived from an EMBL/GenBank/DDBJ whole genome shotgun (WGS) entry which is preliminary data.</text>
</comment>
<keyword evidence="3" id="KW-1185">Reference proteome</keyword>
<evidence type="ECO:0000313" key="3">
    <source>
        <dbReference type="Proteomes" id="UP001283361"/>
    </source>
</evidence>
<accession>A0AAE0YMC2</accession>
<feature type="region of interest" description="Disordered" evidence="1">
    <location>
        <begin position="1"/>
        <end position="23"/>
    </location>
</feature>
<protein>
    <submittedName>
        <fullName evidence="2">Uncharacterized protein</fullName>
    </submittedName>
</protein>
<organism evidence="2 3">
    <name type="scientific">Elysia crispata</name>
    <name type="common">lettuce slug</name>
    <dbReference type="NCBI Taxonomy" id="231223"/>
    <lineage>
        <taxon>Eukaryota</taxon>
        <taxon>Metazoa</taxon>
        <taxon>Spiralia</taxon>
        <taxon>Lophotrochozoa</taxon>
        <taxon>Mollusca</taxon>
        <taxon>Gastropoda</taxon>
        <taxon>Heterobranchia</taxon>
        <taxon>Euthyneura</taxon>
        <taxon>Panpulmonata</taxon>
        <taxon>Sacoglossa</taxon>
        <taxon>Placobranchoidea</taxon>
        <taxon>Plakobranchidae</taxon>
        <taxon>Elysia</taxon>
    </lineage>
</organism>
<proteinExistence type="predicted"/>